<dbReference type="InterPro" id="IPR013126">
    <property type="entry name" value="Hsp_70_fam"/>
</dbReference>
<evidence type="ECO:0000313" key="4">
    <source>
        <dbReference type="Proteomes" id="UP001374584"/>
    </source>
</evidence>
<evidence type="ECO:0000313" key="3">
    <source>
        <dbReference type="EMBL" id="KAK7364729.1"/>
    </source>
</evidence>
<dbReference type="GO" id="GO:0140662">
    <property type="term" value="F:ATP-dependent protein folding chaperone"/>
    <property type="evidence" value="ECO:0007669"/>
    <property type="project" value="InterPro"/>
</dbReference>
<dbReference type="SUPFAM" id="SSF100920">
    <property type="entry name" value="Heat shock protein 70kD (HSP70), peptide-binding domain"/>
    <property type="match status" value="1"/>
</dbReference>
<gene>
    <name evidence="3" type="ORF">VNO80_13470</name>
</gene>
<reference evidence="3 4" key="1">
    <citation type="submission" date="2024-01" db="EMBL/GenBank/DDBJ databases">
        <title>The genomes of 5 underutilized Papilionoideae crops provide insights into root nodulation and disease resistanc.</title>
        <authorList>
            <person name="Jiang F."/>
        </authorList>
    </citation>
    <scope>NUCLEOTIDE SEQUENCE [LARGE SCALE GENOMIC DNA]</scope>
    <source>
        <strain evidence="3">JINMINGXINNONG_FW02</strain>
        <tissue evidence="3">Leaves</tissue>
    </source>
</reference>
<protein>
    <submittedName>
        <fullName evidence="3">Uncharacterized protein</fullName>
    </submittedName>
</protein>
<keyword evidence="4" id="KW-1185">Reference proteome</keyword>
<comment type="caution">
    <text evidence="3">The sequence shown here is derived from an EMBL/GenBank/DDBJ whole genome shotgun (WGS) entry which is preliminary data.</text>
</comment>
<proteinExistence type="predicted"/>
<dbReference type="AlphaFoldDB" id="A0AAN9RBA2"/>
<dbReference type="EMBL" id="JAYMYR010000005">
    <property type="protein sequence ID" value="KAK7364729.1"/>
    <property type="molecule type" value="Genomic_DNA"/>
</dbReference>
<organism evidence="3 4">
    <name type="scientific">Phaseolus coccineus</name>
    <name type="common">Scarlet runner bean</name>
    <name type="synonym">Phaseolus multiflorus</name>
    <dbReference type="NCBI Taxonomy" id="3886"/>
    <lineage>
        <taxon>Eukaryota</taxon>
        <taxon>Viridiplantae</taxon>
        <taxon>Streptophyta</taxon>
        <taxon>Embryophyta</taxon>
        <taxon>Tracheophyta</taxon>
        <taxon>Spermatophyta</taxon>
        <taxon>Magnoliopsida</taxon>
        <taxon>eudicotyledons</taxon>
        <taxon>Gunneridae</taxon>
        <taxon>Pentapetalae</taxon>
        <taxon>rosids</taxon>
        <taxon>fabids</taxon>
        <taxon>Fabales</taxon>
        <taxon>Fabaceae</taxon>
        <taxon>Papilionoideae</taxon>
        <taxon>50 kb inversion clade</taxon>
        <taxon>NPAAA clade</taxon>
        <taxon>indigoferoid/millettioid clade</taxon>
        <taxon>Phaseoleae</taxon>
        <taxon>Phaseolus</taxon>
    </lineage>
</organism>
<dbReference type="PANTHER" id="PTHR19375">
    <property type="entry name" value="HEAT SHOCK PROTEIN 70KDA"/>
    <property type="match status" value="1"/>
</dbReference>
<evidence type="ECO:0000256" key="1">
    <source>
        <dbReference type="ARBA" id="ARBA00022741"/>
    </source>
</evidence>
<dbReference type="InterPro" id="IPR029047">
    <property type="entry name" value="HSP70_peptide-bd_sf"/>
</dbReference>
<dbReference type="Gene3D" id="2.60.34.10">
    <property type="entry name" value="Substrate Binding Domain Of DNAk, Chain A, domain 1"/>
    <property type="match status" value="1"/>
</dbReference>
<dbReference type="GO" id="GO:0005524">
    <property type="term" value="F:ATP binding"/>
    <property type="evidence" value="ECO:0007669"/>
    <property type="project" value="UniProtKB-KW"/>
</dbReference>
<name>A0AAN9RBA2_PHACN</name>
<keyword evidence="2" id="KW-0067">ATP-binding</keyword>
<accession>A0AAN9RBA2</accession>
<keyword evidence="1" id="KW-0547">Nucleotide-binding</keyword>
<sequence>MKVAEAYLRSAMKNAVVTVPACFNNQPPPPPPLLSSTTLLSLCLETAGGVMKILIPRNTTIPTKKEQILMLRFCEMKQWNNAYKLEREMVEEKCLKTESTHLRNVAGHKAFTCQFQDTCGLHERMCRFRYFALKMFSFIYSYSYF</sequence>
<evidence type="ECO:0000256" key="2">
    <source>
        <dbReference type="ARBA" id="ARBA00022840"/>
    </source>
</evidence>
<dbReference type="Pfam" id="PF00012">
    <property type="entry name" value="HSP70"/>
    <property type="match status" value="1"/>
</dbReference>
<dbReference type="Proteomes" id="UP001374584">
    <property type="component" value="Unassembled WGS sequence"/>
</dbReference>